<dbReference type="InterPro" id="IPR050256">
    <property type="entry name" value="Glycosyltransferase_2"/>
</dbReference>
<organism evidence="1">
    <name type="scientific">marine sediment metagenome</name>
    <dbReference type="NCBI Taxonomy" id="412755"/>
    <lineage>
        <taxon>unclassified sequences</taxon>
        <taxon>metagenomes</taxon>
        <taxon>ecological metagenomes</taxon>
    </lineage>
</organism>
<reference evidence="1" key="1">
    <citation type="journal article" date="2014" name="Front. Microbiol.">
        <title>High frequency of phylogenetically diverse reductive dehalogenase-homologous genes in deep subseafloor sedimentary metagenomes.</title>
        <authorList>
            <person name="Kawai M."/>
            <person name="Futagami T."/>
            <person name="Toyoda A."/>
            <person name="Takaki Y."/>
            <person name="Nishi S."/>
            <person name="Hori S."/>
            <person name="Arai W."/>
            <person name="Tsubouchi T."/>
            <person name="Morono Y."/>
            <person name="Uchiyama I."/>
            <person name="Ito T."/>
            <person name="Fujiyama A."/>
            <person name="Inagaki F."/>
            <person name="Takami H."/>
        </authorList>
    </citation>
    <scope>NUCLEOTIDE SEQUENCE</scope>
    <source>
        <strain evidence="1">Expedition CK06-06</strain>
    </source>
</reference>
<name>X0VGQ3_9ZZZZ</name>
<dbReference type="PANTHER" id="PTHR48090:SF7">
    <property type="entry name" value="RFBJ PROTEIN"/>
    <property type="match status" value="1"/>
</dbReference>
<sequence>MWYTVRVLPAAGPKGVYRLLNKLGNDFLTSLTNIIYNTTLTDMETCYKVFRKEVLRDIEIKSRDFTIEPELTAKIFKEKFRVCEVLVAYYARGESESKKIKWWHAISAV</sequence>
<protein>
    <submittedName>
        <fullName evidence="1">Uncharacterized protein</fullName>
    </submittedName>
</protein>
<dbReference type="AlphaFoldDB" id="X0VGQ3"/>
<gene>
    <name evidence="1" type="ORF">S01H1_52609</name>
</gene>
<dbReference type="InterPro" id="IPR029044">
    <property type="entry name" value="Nucleotide-diphossugar_trans"/>
</dbReference>
<dbReference type="SUPFAM" id="SSF53448">
    <property type="entry name" value="Nucleotide-diphospho-sugar transferases"/>
    <property type="match status" value="1"/>
</dbReference>
<dbReference type="Gene3D" id="3.90.550.10">
    <property type="entry name" value="Spore Coat Polysaccharide Biosynthesis Protein SpsA, Chain A"/>
    <property type="match status" value="1"/>
</dbReference>
<proteinExistence type="predicted"/>
<comment type="caution">
    <text evidence="1">The sequence shown here is derived from an EMBL/GenBank/DDBJ whole genome shotgun (WGS) entry which is preliminary data.</text>
</comment>
<dbReference type="PANTHER" id="PTHR48090">
    <property type="entry name" value="UNDECAPRENYL-PHOSPHATE 4-DEOXY-4-FORMAMIDO-L-ARABINOSE TRANSFERASE-RELATED"/>
    <property type="match status" value="1"/>
</dbReference>
<evidence type="ECO:0000313" key="1">
    <source>
        <dbReference type="EMBL" id="GAG17464.1"/>
    </source>
</evidence>
<dbReference type="EMBL" id="BARS01034014">
    <property type="protein sequence ID" value="GAG17464.1"/>
    <property type="molecule type" value="Genomic_DNA"/>
</dbReference>
<accession>X0VGQ3</accession>